<evidence type="ECO:0000313" key="4">
    <source>
        <dbReference type="Proteomes" id="UP001279734"/>
    </source>
</evidence>
<feature type="transmembrane region" description="Helical" evidence="2">
    <location>
        <begin position="203"/>
        <end position="225"/>
    </location>
</feature>
<evidence type="ECO:0000256" key="1">
    <source>
        <dbReference type="SAM" id="MobiDB-lite"/>
    </source>
</evidence>
<gene>
    <name evidence="3" type="ORF">Nepgr_027213</name>
</gene>
<feature type="transmembrane region" description="Helical" evidence="2">
    <location>
        <begin position="178"/>
        <end position="197"/>
    </location>
</feature>
<keyword evidence="2" id="KW-1133">Transmembrane helix</keyword>
<accession>A0AAD3T882</accession>
<protein>
    <recommendedName>
        <fullName evidence="5">Transmembrane protein</fullName>
    </recommendedName>
</protein>
<evidence type="ECO:0000313" key="3">
    <source>
        <dbReference type="EMBL" id="GMH25370.1"/>
    </source>
</evidence>
<proteinExistence type="predicted"/>
<sequence>MSSRCIKIFIRDQAEAPALHLPPEDDVSSGSGDAGPVGCDQAAASGVSVLGELGLVSAPSEIVLDGMNSLSPGVWVADPNQGDQQSAVSLHDRSQASDAEFSSDVGHLSFSFAGNAIQIGGEVNLEFPYLDVDRMSTPASCSSLSNELPLVAPGSIEWAKGDEALLASDIRMRAAGSWSLLLSMIFVMRAVVVAVVLLPELVYLLVVAYAFGGLSTVGVLTCIRLSLCPTCAIFEWSLFLMLSLGWCISFVLSDGLKNLCYLAENGKSEGRAGLCIYLALELGPVSSNWFYCCYRRCCKAFSDAVNAMPFCEAATMRSLEEASSSGGL</sequence>
<keyword evidence="2" id="KW-0472">Membrane</keyword>
<reference evidence="3" key="1">
    <citation type="submission" date="2023-05" db="EMBL/GenBank/DDBJ databases">
        <title>Nepenthes gracilis genome sequencing.</title>
        <authorList>
            <person name="Fukushima K."/>
        </authorList>
    </citation>
    <scope>NUCLEOTIDE SEQUENCE</scope>
    <source>
        <strain evidence="3">SING2019-196</strain>
    </source>
</reference>
<keyword evidence="4" id="KW-1185">Reference proteome</keyword>
<comment type="caution">
    <text evidence="3">The sequence shown here is derived from an EMBL/GenBank/DDBJ whole genome shotgun (WGS) entry which is preliminary data.</text>
</comment>
<dbReference type="EMBL" id="BSYO01000029">
    <property type="protein sequence ID" value="GMH25370.1"/>
    <property type="molecule type" value="Genomic_DNA"/>
</dbReference>
<feature type="region of interest" description="Disordered" evidence="1">
    <location>
        <begin position="19"/>
        <end position="38"/>
    </location>
</feature>
<organism evidence="3 4">
    <name type="scientific">Nepenthes gracilis</name>
    <name type="common">Slender pitcher plant</name>
    <dbReference type="NCBI Taxonomy" id="150966"/>
    <lineage>
        <taxon>Eukaryota</taxon>
        <taxon>Viridiplantae</taxon>
        <taxon>Streptophyta</taxon>
        <taxon>Embryophyta</taxon>
        <taxon>Tracheophyta</taxon>
        <taxon>Spermatophyta</taxon>
        <taxon>Magnoliopsida</taxon>
        <taxon>eudicotyledons</taxon>
        <taxon>Gunneridae</taxon>
        <taxon>Pentapetalae</taxon>
        <taxon>Caryophyllales</taxon>
        <taxon>Nepenthaceae</taxon>
        <taxon>Nepenthes</taxon>
    </lineage>
</organism>
<dbReference type="Proteomes" id="UP001279734">
    <property type="component" value="Unassembled WGS sequence"/>
</dbReference>
<evidence type="ECO:0008006" key="5">
    <source>
        <dbReference type="Google" id="ProtNLM"/>
    </source>
</evidence>
<name>A0AAD3T882_NEPGR</name>
<feature type="transmembrane region" description="Helical" evidence="2">
    <location>
        <begin position="232"/>
        <end position="252"/>
    </location>
</feature>
<keyword evidence="2" id="KW-0812">Transmembrane</keyword>
<evidence type="ECO:0000256" key="2">
    <source>
        <dbReference type="SAM" id="Phobius"/>
    </source>
</evidence>
<dbReference type="AlphaFoldDB" id="A0AAD3T882"/>